<protein>
    <recommendedName>
        <fullName evidence="3">Phytanoyl-CoA dioxygenase</fullName>
    </recommendedName>
</protein>
<dbReference type="InterPro" id="IPR008775">
    <property type="entry name" value="Phytyl_CoA_dOase-like"/>
</dbReference>
<accession>A0ABP5EN53</accession>
<reference evidence="2" key="1">
    <citation type="journal article" date="2019" name="Int. J. Syst. Evol. Microbiol.">
        <title>The Global Catalogue of Microorganisms (GCM) 10K type strain sequencing project: providing services to taxonomists for standard genome sequencing and annotation.</title>
        <authorList>
            <consortium name="The Broad Institute Genomics Platform"/>
            <consortium name="The Broad Institute Genome Sequencing Center for Infectious Disease"/>
            <person name="Wu L."/>
            <person name="Ma J."/>
        </authorList>
    </citation>
    <scope>NUCLEOTIDE SEQUENCE [LARGE SCALE GENOMIC DNA]</scope>
    <source>
        <strain evidence="2">JCM 16013</strain>
    </source>
</reference>
<evidence type="ECO:0000313" key="2">
    <source>
        <dbReference type="Proteomes" id="UP001499854"/>
    </source>
</evidence>
<dbReference type="PANTHER" id="PTHR20883:SF48">
    <property type="entry name" value="ECTOINE DIOXYGENASE"/>
    <property type="match status" value="1"/>
</dbReference>
<name>A0ABP5EN53_9ACTN</name>
<organism evidence="1 2">
    <name type="scientific">Catenulispora subtropica</name>
    <dbReference type="NCBI Taxonomy" id="450798"/>
    <lineage>
        <taxon>Bacteria</taxon>
        <taxon>Bacillati</taxon>
        <taxon>Actinomycetota</taxon>
        <taxon>Actinomycetes</taxon>
        <taxon>Catenulisporales</taxon>
        <taxon>Catenulisporaceae</taxon>
        <taxon>Catenulispora</taxon>
    </lineage>
</organism>
<dbReference type="SUPFAM" id="SSF51197">
    <property type="entry name" value="Clavaminate synthase-like"/>
    <property type="match status" value="1"/>
</dbReference>
<dbReference type="Gene3D" id="2.60.120.620">
    <property type="entry name" value="q2cbj1_9rhob like domain"/>
    <property type="match status" value="1"/>
</dbReference>
<keyword evidence="2" id="KW-1185">Reference proteome</keyword>
<dbReference type="PANTHER" id="PTHR20883">
    <property type="entry name" value="PHYTANOYL-COA DIOXYGENASE DOMAIN CONTAINING 1"/>
    <property type="match status" value="1"/>
</dbReference>
<dbReference type="RefSeq" id="WP_344662560.1">
    <property type="nucleotide sequence ID" value="NZ_BAAAQM010000076.1"/>
</dbReference>
<proteinExistence type="predicted"/>
<evidence type="ECO:0008006" key="3">
    <source>
        <dbReference type="Google" id="ProtNLM"/>
    </source>
</evidence>
<dbReference type="EMBL" id="BAAAQM010000076">
    <property type="protein sequence ID" value="GAA2003027.1"/>
    <property type="molecule type" value="Genomic_DNA"/>
</dbReference>
<comment type="caution">
    <text evidence="1">The sequence shown here is derived from an EMBL/GenBank/DDBJ whole genome shotgun (WGS) entry which is preliminary data.</text>
</comment>
<sequence length="296" mass="32547">MTATTTAAAPVRGLPTAAAVPGGATVRHAPDSLAAQLADRGYVIVRGVLDAAEVARARDLCTAYLTGTGTQEMMTGEFLTDEFLAGIALRDQVVAAVKELMGPNPVFYPNSTTRKNVYVPWHVDATFVGPTAAYVWEPGFAHVQCGLYLQDNDPVRGGGIDVVRSSHLMSFDGYGTREPEFDIPARTLGESPLRERVDTRAGDVVMWDGRLMHASTPVVRETDREKFGVFFSYARGHARDNHRFMSQIAVDSMRTMNGVSRAIPRLDEIAHMRYPESFPDWFVRRARDTGVRVVTL</sequence>
<dbReference type="Proteomes" id="UP001499854">
    <property type="component" value="Unassembled WGS sequence"/>
</dbReference>
<dbReference type="Pfam" id="PF05721">
    <property type="entry name" value="PhyH"/>
    <property type="match status" value="1"/>
</dbReference>
<gene>
    <name evidence="1" type="ORF">GCM10009838_81330</name>
</gene>
<evidence type="ECO:0000313" key="1">
    <source>
        <dbReference type="EMBL" id="GAA2003027.1"/>
    </source>
</evidence>